<gene>
    <name evidence="2" type="ORF">C8Q71DRAFT_276949</name>
</gene>
<feature type="chain" id="PRO_5046970617" evidence="1">
    <location>
        <begin position="21"/>
        <end position="70"/>
    </location>
</feature>
<dbReference type="GeneID" id="71998197"/>
<organism evidence="2 3">
    <name type="scientific">Rhodofomes roseus</name>
    <dbReference type="NCBI Taxonomy" id="34475"/>
    <lineage>
        <taxon>Eukaryota</taxon>
        <taxon>Fungi</taxon>
        <taxon>Dikarya</taxon>
        <taxon>Basidiomycota</taxon>
        <taxon>Agaricomycotina</taxon>
        <taxon>Agaricomycetes</taxon>
        <taxon>Polyporales</taxon>
        <taxon>Rhodofomes</taxon>
    </lineage>
</organism>
<keyword evidence="1" id="KW-0732">Signal</keyword>
<dbReference type="RefSeq" id="XP_047775053.1">
    <property type="nucleotide sequence ID" value="XM_047917465.1"/>
</dbReference>
<sequence length="70" mass="7750">MAYQYVLLVWLADDVVSTVGHNICKWTQKTGVYAPEKVRSNPRESSLAQGTPWKGCGLCKALRKALEDPA</sequence>
<proteinExistence type="predicted"/>
<evidence type="ECO:0000256" key="1">
    <source>
        <dbReference type="SAM" id="SignalP"/>
    </source>
</evidence>
<dbReference type="EMBL" id="JADCUA010000023">
    <property type="protein sequence ID" value="KAH9832007.1"/>
    <property type="molecule type" value="Genomic_DNA"/>
</dbReference>
<accession>A0ABQ8K4X0</accession>
<evidence type="ECO:0000313" key="2">
    <source>
        <dbReference type="EMBL" id="KAH9832007.1"/>
    </source>
</evidence>
<reference evidence="2 3" key="1">
    <citation type="journal article" date="2021" name="Environ. Microbiol.">
        <title>Gene family expansions and transcriptome signatures uncover fungal adaptations to wood decay.</title>
        <authorList>
            <person name="Hage H."/>
            <person name="Miyauchi S."/>
            <person name="Viragh M."/>
            <person name="Drula E."/>
            <person name="Min B."/>
            <person name="Chaduli D."/>
            <person name="Navarro D."/>
            <person name="Favel A."/>
            <person name="Norest M."/>
            <person name="Lesage-Meessen L."/>
            <person name="Balint B."/>
            <person name="Merenyi Z."/>
            <person name="de Eugenio L."/>
            <person name="Morin E."/>
            <person name="Martinez A.T."/>
            <person name="Baldrian P."/>
            <person name="Stursova M."/>
            <person name="Martinez M.J."/>
            <person name="Novotny C."/>
            <person name="Magnuson J.K."/>
            <person name="Spatafora J.W."/>
            <person name="Maurice S."/>
            <person name="Pangilinan J."/>
            <person name="Andreopoulos W."/>
            <person name="LaButti K."/>
            <person name="Hundley H."/>
            <person name="Na H."/>
            <person name="Kuo A."/>
            <person name="Barry K."/>
            <person name="Lipzen A."/>
            <person name="Henrissat B."/>
            <person name="Riley R."/>
            <person name="Ahrendt S."/>
            <person name="Nagy L.G."/>
            <person name="Grigoriev I.V."/>
            <person name="Martin F."/>
            <person name="Rosso M.N."/>
        </authorList>
    </citation>
    <scope>NUCLEOTIDE SEQUENCE [LARGE SCALE GENOMIC DNA]</scope>
    <source>
        <strain evidence="2 3">CIRM-BRFM 1785</strain>
    </source>
</reference>
<comment type="caution">
    <text evidence="2">The sequence shown here is derived from an EMBL/GenBank/DDBJ whole genome shotgun (WGS) entry which is preliminary data.</text>
</comment>
<keyword evidence="3" id="KW-1185">Reference proteome</keyword>
<protein>
    <submittedName>
        <fullName evidence="2">Uncharacterized protein</fullName>
    </submittedName>
</protein>
<evidence type="ECO:0000313" key="3">
    <source>
        <dbReference type="Proteomes" id="UP000814176"/>
    </source>
</evidence>
<dbReference type="Proteomes" id="UP000814176">
    <property type="component" value="Unassembled WGS sequence"/>
</dbReference>
<name>A0ABQ8K4X0_9APHY</name>
<feature type="signal peptide" evidence="1">
    <location>
        <begin position="1"/>
        <end position="20"/>
    </location>
</feature>